<dbReference type="Pfam" id="PF00015">
    <property type="entry name" value="MCPsignal"/>
    <property type="match status" value="1"/>
</dbReference>
<dbReference type="PANTHER" id="PTHR32089:SF112">
    <property type="entry name" value="LYSOZYME-LIKE PROTEIN-RELATED"/>
    <property type="match status" value="1"/>
</dbReference>
<dbReference type="FunFam" id="1.10.287.950:FF:000001">
    <property type="entry name" value="Methyl-accepting chemotaxis sensory transducer"/>
    <property type="match status" value="1"/>
</dbReference>
<dbReference type="Proteomes" id="UP000321764">
    <property type="component" value="Unassembled WGS sequence"/>
</dbReference>
<proteinExistence type="inferred from homology"/>
<gene>
    <name evidence="7" type="ORF">FME95_04765</name>
</gene>
<comment type="subcellular location">
    <subcellularLocation>
        <location evidence="1">Membrane</location>
    </subcellularLocation>
</comment>
<comment type="similarity">
    <text evidence="3">Belongs to the methyl-accepting chemotaxis (MCP) protein family.</text>
</comment>
<dbReference type="Gene3D" id="1.10.287.950">
    <property type="entry name" value="Methyl-accepting chemotaxis protein"/>
    <property type="match status" value="1"/>
</dbReference>
<keyword evidence="2 4" id="KW-0807">Transducer</keyword>
<dbReference type="GO" id="GO:0006935">
    <property type="term" value="P:chemotaxis"/>
    <property type="evidence" value="ECO:0007669"/>
    <property type="project" value="UniProtKB-ARBA"/>
</dbReference>
<dbReference type="PROSITE" id="PS50111">
    <property type="entry name" value="CHEMOTAXIS_TRANSDUC_2"/>
    <property type="match status" value="1"/>
</dbReference>
<dbReference type="OrthoDB" id="9806704at2"/>
<accession>A0A5C8ZAI6</accession>
<sequence>MEDNDYLGKQVLSAYSPVQVQGFNWAILAEISIDEAMADVHHLQKVVVGLILLCVVLVVPVAMLISRSVTRPLGAEPKELVAIVKAVASKDLTLSFNNSAPADSVYGAVREMALSLKDIIEQIAKNSLQLSSYSERTATASAQTLEAVDRQKGETDLVATAITEMAATVQEIASSAVDASKHSDSAQSLVDEGTNKIEQTSQTVINLVAQVEETSQVINSLSEKSQDIGSVLDVIQNIAEQTNLLALNAAIEAARAGEHGRGFAVVADEVRSLAQKTQGSASDIQNMVESIQQGTARALETMSENQRHVDQTSENTEQAKRAFADIKHSVNQISEMAAQIATATEEQTVVASEVDANVISITSIANEVHEEMQNITDSSKKVAGSSYQLGEIVNQFKL</sequence>
<evidence type="ECO:0000256" key="5">
    <source>
        <dbReference type="SAM" id="Phobius"/>
    </source>
</evidence>
<comment type="caution">
    <text evidence="7">The sequence shown here is derived from an EMBL/GenBank/DDBJ whole genome shotgun (WGS) entry which is preliminary data.</text>
</comment>
<reference evidence="7 8" key="1">
    <citation type="submission" date="2019-07" db="EMBL/GenBank/DDBJ databases">
        <title>Reinekea sp. strain SSH23 genome sequencing and assembly.</title>
        <authorList>
            <person name="Kim I."/>
        </authorList>
    </citation>
    <scope>NUCLEOTIDE SEQUENCE [LARGE SCALE GENOMIC DNA]</scope>
    <source>
        <strain evidence="7 8">SSH23</strain>
    </source>
</reference>
<dbReference type="InterPro" id="IPR004089">
    <property type="entry name" value="MCPsignal_dom"/>
</dbReference>
<evidence type="ECO:0000256" key="3">
    <source>
        <dbReference type="ARBA" id="ARBA00029447"/>
    </source>
</evidence>
<evidence type="ECO:0000313" key="7">
    <source>
        <dbReference type="EMBL" id="TXR54962.1"/>
    </source>
</evidence>
<evidence type="ECO:0000256" key="4">
    <source>
        <dbReference type="PROSITE-ProRule" id="PRU00284"/>
    </source>
</evidence>
<keyword evidence="5" id="KW-0472">Membrane</keyword>
<dbReference type="GO" id="GO:0007165">
    <property type="term" value="P:signal transduction"/>
    <property type="evidence" value="ECO:0007669"/>
    <property type="project" value="UniProtKB-KW"/>
</dbReference>
<dbReference type="SMART" id="SM00283">
    <property type="entry name" value="MA"/>
    <property type="match status" value="1"/>
</dbReference>
<evidence type="ECO:0000256" key="2">
    <source>
        <dbReference type="ARBA" id="ARBA00023224"/>
    </source>
</evidence>
<keyword evidence="8" id="KW-1185">Reference proteome</keyword>
<dbReference type="CDD" id="cd11386">
    <property type="entry name" value="MCP_signal"/>
    <property type="match status" value="1"/>
</dbReference>
<feature type="domain" description="Methyl-accepting transducer" evidence="6">
    <location>
        <begin position="126"/>
        <end position="362"/>
    </location>
</feature>
<dbReference type="SUPFAM" id="SSF58104">
    <property type="entry name" value="Methyl-accepting chemotaxis protein (MCP) signaling domain"/>
    <property type="match status" value="1"/>
</dbReference>
<dbReference type="PANTHER" id="PTHR32089">
    <property type="entry name" value="METHYL-ACCEPTING CHEMOTAXIS PROTEIN MCPB"/>
    <property type="match status" value="1"/>
</dbReference>
<name>A0A5C8ZAI6_9GAMM</name>
<protein>
    <recommendedName>
        <fullName evidence="6">Methyl-accepting transducer domain-containing protein</fullName>
    </recommendedName>
</protein>
<keyword evidence="5" id="KW-0812">Transmembrane</keyword>
<evidence type="ECO:0000313" key="8">
    <source>
        <dbReference type="Proteomes" id="UP000321764"/>
    </source>
</evidence>
<dbReference type="GO" id="GO:0016020">
    <property type="term" value="C:membrane"/>
    <property type="evidence" value="ECO:0007669"/>
    <property type="project" value="UniProtKB-SubCell"/>
</dbReference>
<keyword evidence="5" id="KW-1133">Transmembrane helix</keyword>
<dbReference type="AlphaFoldDB" id="A0A5C8ZAI6"/>
<evidence type="ECO:0000256" key="1">
    <source>
        <dbReference type="ARBA" id="ARBA00004370"/>
    </source>
</evidence>
<feature type="transmembrane region" description="Helical" evidence="5">
    <location>
        <begin position="46"/>
        <end position="65"/>
    </location>
</feature>
<organism evidence="7 8">
    <name type="scientific">Reinekea thalattae</name>
    <dbReference type="NCBI Taxonomy" id="2593301"/>
    <lineage>
        <taxon>Bacteria</taxon>
        <taxon>Pseudomonadati</taxon>
        <taxon>Pseudomonadota</taxon>
        <taxon>Gammaproteobacteria</taxon>
        <taxon>Oceanospirillales</taxon>
        <taxon>Saccharospirillaceae</taxon>
        <taxon>Reinekea</taxon>
    </lineage>
</organism>
<dbReference type="EMBL" id="VKAD01000001">
    <property type="protein sequence ID" value="TXR54962.1"/>
    <property type="molecule type" value="Genomic_DNA"/>
</dbReference>
<evidence type="ECO:0000259" key="6">
    <source>
        <dbReference type="PROSITE" id="PS50111"/>
    </source>
</evidence>